<gene>
    <name evidence="1" type="ORF">FHX39_001470</name>
</gene>
<comment type="caution">
    <text evidence="1">The sequence shown here is derived from an EMBL/GenBank/DDBJ whole genome shotgun (WGS) entry which is preliminary data.</text>
</comment>
<organism evidence="1 2">
    <name type="scientific">Microlunatus antarcticus</name>
    <dbReference type="NCBI Taxonomy" id="53388"/>
    <lineage>
        <taxon>Bacteria</taxon>
        <taxon>Bacillati</taxon>
        <taxon>Actinomycetota</taxon>
        <taxon>Actinomycetes</taxon>
        <taxon>Propionibacteriales</taxon>
        <taxon>Propionibacteriaceae</taxon>
        <taxon>Microlunatus</taxon>
    </lineage>
</organism>
<dbReference type="Proteomes" id="UP000565572">
    <property type="component" value="Unassembled WGS sequence"/>
</dbReference>
<name>A0A7W5P756_9ACTN</name>
<accession>A0A7W5P756</accession>
<dbReference type="AlphaFoldDB" id="A0A7W5P756"/>
<evidence type="ECO:0000313" key="2">
    <source>
        <dbReference type="Proteomes" id="UP000565572"/>
    </source>
</evidence>
<evidence type="ECO:0000313" key="1">
    <source>
        <dbReference type="EMBL" id="MBB3326526.1"/>
    </source>
</evidence>
<dbReference type="EMBL" id="JACHZG010000001">
    <property type="protein sequence ID" value="MBB3326526.1"/>
    <property type="molecule type" value="Genomic_DNA"/>
</dbReference>
<sequence>MTYGTLFVLIAGATLLYKALGVVGGVVTWGTDVAQKVTAIIDWFEERRSKSDDDDHTGPRT</sequence>
<protein>
    <submittedName>
        <fullName evidence="1">Alpha-glucuronidase</fullName>
    </submittedName>
</protein>
<reference evidence="1 2" key="1">
    <citation type="submission" date="2020-08" db="EMBL/GenBank/DDBJ databases">
        <title>Sequencing the genomes of 1000 actinobacteria strains.</title>
        <authorList>
            <person name="Klenk H.-P."/>
        </authorList>
    </citation>
    <scope>NUCLEOTIDE SEQUENCE [LARGE SCALE GENOMIC DNA]</scope>
    <source>
        <strain evidence="1 2">DSM 11053</strain>
    </source>
</reference>
<proteinExistence type="predicted"/>
<keyword evidence="2" id="KW-1185">Reference proteome</keyword>